<dbReference type="Proteomes" id="UP000789570">
    <property type="component" value="Unassembled WGS sequence"/>
</dbReference>
<dbReference type="OrthoDB" id="10575915at2759"/>
<evidence type="ECO:0000313" key="1">
    <source>
        <dbReference type="EMBL" id="CAG8450380.1"/>
    </source>
</evidence>
<organism evidence="1 2">
    <name type="scientific">Funneliformis caledonium</name>
    <dbReference type="NCBI Taxonomy" id="1117310"/>
    <lineage>
        <taxon>Eukaryota</taxon>
        <taxon>Fungi</taxon>
        <taxon>Fungi incertae sedis</taxon>
        <taxon>Mucoromycota</taxon>
        <taxon>Glomeromycotina</taxon>
        <taxon>Glomeromycetes</taxon>
        <taxon>Glomerales</taxon>
        <taxon>Glomeraceae</taxon>
        <taxon>Funneliformis</taxon>
    </lineage>
</organism>
<name>A0A9N8VB87_9GLOM</name>
<reference evidence="1" key="1">
    <citation type="submission" date="2021-06" db="EMBL/GenBank/DDBJ databases">
        <authorList>
            <person name="Kallberg Y."/>
            <person name="Tangrot J."/>
            <person name="Rosling A."/>
        </authorList>
    </citation>
    <scope>NUCLEOTIDE SEQUENCE</scope>
    <source>
        <strain evidence="1">UK204</strain>
    </source>
</reference>
<keyword evidence="2" id="KW-1185">Reference proteome</keyword>
<comment type="caution">
    <text evidence="1">The sequence shown here is derived from an EMBL/GenBank/DDBJ whole genome shotgun (WGS) entry which is preliminary data.</text>
</comment>
<evidence type="ECO:0000313" key="2">
    <source>
        <dbReference type="Proteomes" id="UP000789570"/>
    </source>
</evidence>
<dbReference type="AlphaFoldDB" id="A0A9N8VB87"/>
<gene>
    <name evidence="1" type="ORF">FCALED_LOCUS1188</name>
</gene>
<accession>A0A9N8VB87</accession>
<protein>
    <submittedName>
        <fullName evidence="1">9491_t:CDS:1</fullName>
    </submittedName>
</protein>
<dbReference type="EMBL" id="CAJVPQ010000144">
    <property type="protein sequence ID" value="CAG8450380.1"/>
    <property type="molecule type" value="Genomic_DNA"/>
</dbReference>
<sequence length="123" mass="13869">MNSGENSNSLNLSKNTLKQKKLDHFGITGNLVQGKGTQSENISIKRKNDENIKSTITATLQELEGLSGQALLRKILENKLYTLYDDNKHVYYQSCQKPITLRRSNDGARLKEHIITPMHIGKS</sequence>
<proteinExistence type="predicted"/>